<dbReference type="Gene3D" id="3.40.50.1470">
    <property type="entry name" value="Peptidyl-tRNA hydrolase"/>
    <property type="match status" value="1"/>
</dbReference>
<evidence type="ECO:0000256" key="9">
    <source>
        <dbReference type="RuleBase" id="RU000673"/>
    </source>
</evidence>
<dbReference type="GO" id="GO:0000049">
    <property type="term" value="F:tRNA binding"/>
    <property type="evidence" value="ECO:0007669"/>
    <property type="project" value="UniProtKB-UniRule"/>
</dbReference>
<comment type="similarity">
    <text evidence="5 8 10">Belongs to the PTH family.</text>
</comment>
<organism evidence="11 12">
    <name type="scientific">Bacillus thermozeamaize</name>
    <dbReference type="NCBI Taxonomy" id="230954"/>
    <lineage>
        <taxon>Bacteria</taxon>
        <taxon>Bacillati</taxon>
        <taxon>Bacillota</taxon>
        <taxon>Bacilli</taxon>
        <taxon>Bacillales</taxon>
        <taxon>Bacillaceae</taxon>
        <taxon>Bacillus</taxon>
    </lineage>
</organism>
<reference evidence="12" key="1">
    <citation type="submission" date="2016-06" db="EMBL/GenBank/DDBJ databases">
        <authorList>
            <person name="Nascimento L."/>
            <person name="Pereira R.V."/>
            <person name="Martins L.F."/>
            <person name="Quaggio R.B."/>
            <person name="Silva A.M."/>
            <person name="Setubal J.C."/>
        </authorList>
    </citation>
    <scope>NUCLEOTIDE SEQUENCE [LARGE SCALE GENOMIC DNA]</scope>
</reference>
<feature type="active site" description="Proton acceptor" evidence="8">
    <location>
        <position position="19"/>
    </location>
</feature>
<gene>
    <name evidence="8" type="primary">pth</name>
    <name evidence="11" type="ORF">BAA01_14770</name>
</gene>
<dbReference type="PANTHER" id="PTHR17224:SF1">
    <property type="entry name" value="PEPTIDYL-TRNA HYDROLASE"/>
    <property type="match status" value="1"/>
</dbReference>
<feature type="binding site" evidence="8">
    <location>
        <position position="112"/>
    </location>
    <ligand>
        <name>tRNA</name>
        <dbReference type="ChEBI" id="CHEBI:17843"/>
    </ligand>
</feature>
<dbReference type="GO" id="GO:0004045">
    <property type="term" value="F:peptidyl-tRNA hydrolase activity"/>
    <property type="evidence" value="ECO:0007669"/>
    <property type="project" value="UniProtKB-UniRule"/>
</dbReference>
<feature type="binding site" evidence="8">
    <location>
        <position position="64"/>
    </location>
    <ligand>
        <name>tRNA</name>
        <dbReference type="ChEBI" id="CHEBI:17843"/>
    </ligand>
</feature>
<evidence type="ECO:0000256" key="8">
    <source>
        <dbReference type="HAMAP-Rule" id="MF_00083"/>
    </source>
</evidence>
<comment type="function">
    <text evidence="8">Catalyzes the release of premature peptidyl moieties from peptidyl-tRNA molecules trapped in stalled 50S ribosomal subunits, and thus maintains levels of free tRNAs and 50S ribosomes.</text>
</comment>
<dbReference type="EC" id="3.1.1.29" evidence="1 8"/>
<dbReference type="PANTHER" id="PTHR17224">
    <property type="entry name" value="PEPTIDYL-TRNA HYDROLASE"/>
    <property type="match status" value="1"/>
</dbReference>
<keyword evidence="3 8" id="KW-0378">Hydrolase</keyword>
<evidence type="ECO:0000256" key="1">
    <source>
        <dbReference type="ARBA" id="ARBA00013260"/>
    </source>
</evidence>
<feature type="binding site" evidence="8">
    <location>
        <position position="14"/>
    </location>
    <ligand>
        <name>tRNA</name>
        <dbReference type="ChEBI" id="CHEBI:17843"/>
    </ligand>
</feature>
<feature type="site" description="Discriminates between blocked and unblocked aminoacyl-tRNA" evidence="8">
    <location>
        <position position="9"/>
    </location>
</feature>
<proteinExistence type="inferred from homology"/>
<feature type="site" description="Stabilizes the basic form of H active site to accept a proton" evidence="8">
    <location>
        <position position="91"/>
    </location>
</feature>
<evidence type="ECO:0000256" key="2">
    <source>
        <dbReference type="ARBA" id="ARBA00022555"/>
    </source>
</evidence>
<keyword evidence="2 8" id="KW-0820">tRNA-binding</keyword>
<comment type="caution">
    <text evidence="11">The sequence shown here is derived from an EMBL/GenBank/DDBJ whole genome shotgun (WGS) entry which is preliminary data.</text>
</comment>
<evidence type="ECO:0000256" key="7">
    <source>
        <dbReference type="ARBA" id="ARBA00050038"/>
    </source>
</evidence>
<evidence type="ECO:0000256" key="3">
    <source>
        <dbReference type="ARBA" id="ARBA00022801"/>
    </source>
</evidence>
<evidence type="ECO:0000256" key="4">
    <source>
        <dbReference type="ARBA" id="ARBA00022884"/>
    </source>
</evidence>
<name>A0A1Y3PDA7_9BACI</name>
<dbReference type="GO" id="GO:0006515">
    <property type="term" value="P:protein quality control for misfolded or incompletely synthesized proteins"/>
    <property type="evidence" value="ECO:0007669"/>
    <property type="project" value="UniProtKB-UniRule"/>
</dbReference>
<dbReference type="Proteomes" id="UP000196475">
    <property type="component" value="Unassembled WGS sequence"/>
</dbReference>
<keyword evidence="8" id="KW-0963">Cytoplasm</keyword>
<dbReference type="FunFam" id="3.40.50.1470:FF:000001">
    <property type="entry name" value="Peptidyl-tRNA hydrolase"/>
    <property type="match status" value="1"/>
</dbReference>
<dbReference type="PROSITE" id="PS01196">
    <property type="entry name" value="PEPT_TRNA_HYDROL_2"/>
    <property type="match status" value="1"/>
</dbReference>
<evidence type="ECO:0000313" key="11">
    <source>
        <dbReference type="EMBL" id="OUM85302.1"/>
    </source>
</evidence>
<dbReference type="SUPFAM" id="SSF53178">
    <property type="entry name" value="Peptidyl-tRNA hydrolase-like"/>
    <property type="match status" value="1"/>
</dbReference>
<dbReference type="GO" id="GO:0072344">
    <property type="term" value="P:rescue of stalled ribosome"/>
    <property type="evidence" value="ECO:0007669"/>
    <property type="project" value="UniProtKB-UniRule"/>
</dbReference>
<dbReference type="AlphaFoldDB" id="A0A1Y3PDA7"/>
<dbReference type="InterPro" id="IPR036416">
    <property type="entry name" value="Pept_tRNA_hydro_sf"/>
</dbReference>
<dbReference type="NCBIfam" id="TIGR00447">
    <property type="entry name" value="pth"/>
    <property type="match status" value="1"/>
</dbReference>
<comment type="function">
    <text evidence="8">Hydrolyzes ribosome-free peptidyl-tRNAs (with 1 or more amino acids incorporated), which drop off the ribosome during protein synthesis, or as a result of ribosome stalling.</text>
</comment>
<evidence type="ECO:0000256" key="5">
    <source>
        <dbReference type="ARBA" id="ARBA00038063"/>
    </source>
</evidence>
<evidence type="ECO:0000256" key="6">
    <source>
        <dbReference type="ARBA" id="ARBA00048707"/>
    </source>
</evidence>
<sequence>MKWIVGLGNPGPKYAATRHNVGFMVIDALSQEWGIPLTKEKHQSMLGEGVVDGQKVLLIKPLTYMNLSGEAVGAVFRWYKPPLEELLVVYDDLDLPLGALRFRLKGSAGGHNGMKSIIQHLGTESFKRLRIGIGRPPGEMDVVRYVLEPFSAQESRVVQEAIQTATEALTAWTKLPFDQVMSRYNRRQTGTE</sequence>
<keyword evidence="4 8" id="KW-0694">RNA-binding</keyword>
<evidence type="ECO:0000256" key="10">
    <source>
        <dbReference type="RuleBase" id="RU004320"/>
    </source>
</evidence>
<dbReference type="CDD" id="cd00462">
    <property type="entry name" value="PTH"/>
    <property type="match status" value="1"/>
</dbReference>
<dbReference type="InterPro" id="IPR018171">
    <property type="entry name" value="Pept_tRNA_hydro_CS"/>
</dbReference>
<dbReference type="EMBL" id="LZRT01000107">
    <property type="protein sequence ID" value="OUM85302.1"/>
    <property type="molecule type" value="Genomic_DNA"/>
</dbReference>
<comment type="catalytic activity">
    <reaction evidence="6 8 9">
        <text>an N-acyl-L-alpha-aminoacyl-tRNA + H2O = an N-acyl-L-amino acid + a tRNA + H(+)</text>
        <dbReference type="Rhea" id="RHEA:54448"/>
        <dbReference type="Rhea" id="RHEA-COMP:10123"/>
        <dbReference type="Rhea" id="RHEA-COMP:13883"/>
        <dbReference type="ChEBI" id="CHEBI:15377"/>
        <dbReference type="ChEBI" id="CHEBI:15378"/>
        <dbReference type="ChEBI" id="CHEBI:59874"/>
        <dbReference type="ChEBI" id="CHEBI:78442"/>
        <dbReference type="ChEBI" id="CHEBI:138191"/>
        <dbReference type="EC" id="3.1.1.29"/>
    </reaction>
</comment>
<protein>
    <recommendedName>
        <fullName evidence="7 8">Peptidyl-tRNA hydrolase</fullName>
        <shortName evidence="8">Pth</shortName>
        <ecNumber evidence="1 8">3.1.1.29</ecNumber>
    </recommendedName>
</protein>
<feature type="binding site" evidence="8">
    <location>
        <position position="66"/>
    </location>
    <ligand>
        <name>tRNA</name>
        <dbReference type="ChEBI" id="CHEBI:17843"/>
    </ligand>
</feature>
<dbReference type="InterPro" id="IPR001328">
    <property type="entry name" value="Pept_tRNA_hydro"/>
</dbReference>
<dbReference type="Pfam" id="PF01195">
    <property type="entry name" value="Pept_tRNA_hydro"/>
    <property type="match status" value="1"/>
</dbReference>
<dbReference type="GO" id="GO:0005737">
    <property type="term" value="C:cytoplasm"/>
    <property type="evidence" value="ECO:0007669"/>
    <property type="project" value="UniProtKB-SubCell"/>
</dbReference>
<accession>A0A1Y3PDA7</accession>
<dbReference type="PROSITE" id="PS01195">
    <property type="entry name" value="PEPT_TRNA_HYDROL_1"/>
    <property type="match status" value="1"/>
</dbReference>
<comment type="subcellular location">
    <subcellularLocation>
        <location evidence="8">Cytoplasm</location>
    </subcellularLocation>
</comment>
<evidence type="ECO:0000313" key="12">
    <source>
        <dbReference type="Proteomes" id="UP000196475"/>
    </source>
</evidence>
<comment type="subunit">
    <text evidence="8">Monomer.</text>
</comment>
<dbReference type="HAMAP" id="MF_00083">
    <property type="entry name" value="Pept_tRNA_hydro_bact"/>
    <property type="match status" value="1"/>
</dbReference>